<evidence type="ECO:0000313" key="3">
    <source>
        <dbReference type="Proteomes" id="UP000268727"/>
    </source>
</evidence>
<dbReference type="AlphaFoldDB" id="A0A3N1HHX6"/>
<evidence type="ECO:0000256" key="1">
    <source>
        <dbReference type="SAM" id="MobiDB-lite"/>
    </source>
</evidence>
<feature type="compositionally biased region" description="Polar residues" evidence="1">
    <location>
        <begin position="118"/>
        <end position="128"/>
    </location>
</feature>
<gene>
    <name evidence="2" type="ORF">EDD40_7542</name>
</gene>
<keyword evidence="3" id="KW-1185">Reference proteome</keyword>
<accession>A0A3N1HHX6</accession>
<dbReference type="Proteomes" id="UP000268727">
    <property type="component" value="Unassembled WGS sequence"/>
</dbReference>
<proteinExistence type="predicted"/>
<sequence length="128" mass="12933">MRAVEKTDRLGLLLALLLVLLGVSAGVAPNTGGGTAGPPPQSRPGAAVLGESASASPSMSDDLHDWLRLSMAARSAPNTAVPETWWAAHSPVPGARTRPGPPTAREVDRTGTGAGEPTPQSSRAPPTA</sequence>
<name>A0A3N1HHX6_9PSEU</name>
<dbReference type="EMBL" id="RJKM01000001">
    <property type="protein sequence ID" value="ROP42051.1"/>
    <property type="molecule type" value="Genomic_DNA"/>
</dbReference>
<dbReference type="RefSeq" id="WP_123747058.1">
    <property type="nucleotide sequence ID" value="NZ_RJKM01000001.1"/>
</dbReference>
<organism evidence="2 3">
    <name type="scientific">Saccharothrix texasensis</name>
    <dbReference type="NCBI Taxonomy" id="103734"/>
    <lineage>
        <taxon>Bacteria</taxon>
        <taxon>Bacillati</taxon>
        <taxon>Actinomycetota</taxon>
        <taxon>Actinomycetes</taxon>
        <taxon>Pseudonocardiales</taxon>
        <taxon>Pseudonocardiaceae</taxon>
        <taxon>Saccharothrix</taxon>
    </lineage>
</organism>
<reference evidence="2 3" key="1">
    <citation type="submission" date="2018-11" db="EMBL/GenBank/DDBJ databases">
        <title>Sequencing the genomes of 1000 actinobacteria strains.</title>
        <authorList>
            <person name="Klenk H.-P."/>
        </authorList>
    </citation>
    <scope>NUCLEOTIDE SEQUENCE [LARGE SCALE GENOMIC DNA]</scope>
    <source>
        <strain evidence="2 3">DSM 44231</strain>
    </source>
</reference>
<comment type="caution">
    <text evidence="2">The sequence shown here is derived from an EMBL/GenBank/DDBJ whole genome shotgun (WGS) entry which is preliminary data.</text>
</comment>
<protein>
    <submittedName>
        <fullName evidence="2">Uncharacterized protein</fullName>
    </submittedName>
</protein>
<dbReference type="OrthoDB" id="10000262at2"/>
<feature type="region of interest" description="Disordered" evidence="1">
    <location>
        <begin position="78"/>
        <end position="128"/>
    </location>
</feature>
<feature type="region of interest" description="Disordered" evidence="1">
    <location>
        <begin position="27"/>
        <end position="61"/>
    </location>
</feature>
<evidence type="ECO:0000313" key="2">
    <source>
        <dbReference type="EMBL" id="ROP42051.1"/>
    </source>
</evidence>